<evidence type="ECO:0000256" key="1">
    <source>
        <dbReference type="SAM" id="SignalP"/>
    </source>
</evidence>
<protein>
    <submittedName>
        <fullName evidence="2">Uncharacterized protein</fullName>
    </submittedName>
</protein>
<dbReference type="RefSeq" id="WP_163171136.1">
    <property type="nucleotide sequence ID" value="NZ_CP044463.1"/>
</dbReference>
<proteinExistence type="predicted"/>
<feature type="signal peptide" evidence="1">
    <location>
        <begin position="1"/>
        <end position="21"/>
    </location>
</feature>
<keyword evidence="1" id="KW-0732">Signal</keyword>
<dbReference type="AlphaFoldDB" id="A0AAE6WVI8"/>
<evidence type="ECO:0000313" key="3">
    <source>
        <dbReference type="Proteomes" id="UP000503505"/>
    </source>
</evidence>
<organism evidence="2 3">
    <name type="scientific">Acinetobacter schindleri</name>
    <dbReference type="NCBI Taxonomy" id="108981"/>
    <lineage>
        <taxon>Bacteria</taxon>
        <taxon>Pseudomonadati</taxon>
        <taxon>Pseudomonadota</taxon>
        <taxon>Gammaproteobacteria</taxon>
        <taxon>Moraxellales</taxon>
        <taxon>Moraxellaceae</taxon>
        <taxon>Acinetobacter</taxon>
    </lineage>
</organism>
<evidence type="ECO:0000313" key="2">
    <source>
        <dbReference type="EMBL" id="QIC66861.1"/>
    </source>
</evidence>
<feature type="chain" id="PRO_5042014619" evidence="1">
    <location>
        <begin position="22"/>
        <end position="115"/>
    </location>
</feature>
<accession>A0AAE6WVI8</accession>
<reference evidence="2 3" key="1">
    <citation type="submission" date="2019-09" db="EMBL/GenBank/DDBJ databases">
        <title>Non-baumannii Acinetobacter spp. carrying blaNDM-1 isolated in China.</title>
        <authorList>
            <person name="Cui C."/>
            <person name="Chen C."/>
            <person name="Sun J."/>
            <person name="Liu Y."/>
        </authorList>
    </citation>
    <scope>NUCLEOTIDE SEQUENCE [LARGE SCALE GENOMIC DNA]</scope>
    <source>
        <strain evidence="2 3">HZE23-1</strain>
    </source>
</reference>
<sequence length="115" mass="12724">MKKYIIAISVAVLAFWTHSHADISLTQKALKPVIVYQCGQELKDSTVWKVSTYLMQDANKAKLEHKVCDCVGEHALKDVPASTLLKTTVNEEAKNQLARQAVANSLKGCVQELVK</sequence>
<name>A0AAE6WVI8_9GAMM</name>
<gene>
    <name evidence="2" type="ORF">FSC10_05580</name>
</gene>
<dbReference type="EMBL" id="CP044463">
    <property type="protein sequence ID" value="QIC66861.1"/>
    <property type="molecule type" value="Genomic_DNA"/>
</dbReference>
<dbReference type="Proteomes" id="UP000503505">
    <property type="component" value="Chromosome"/>
</dbReference>